<dbReference type="InterPro" id="IPR015854">
    <property type="entry name" value="ABC_transpr_LolD-like"/>
</dbReference>
<dbReference type="InterPro" id="IPR003439">
    <property type="entry name" value="ABC_transporter-like_ATP-bd"/>
</dbReference>
<sequence length="234" mass="25517">MIELDGINKTYQVGEFPLRALQDVSITINAGEYLSVMGPSGSGKSTLLNMVGLLDRPDSGRYSLDGTATETLGEEARARLRADYIGFIFQAFHLINRLTTLENVELPMMLAGISPKQRRQSALDVLEQVGLAERATHRPNQLSGGQLQRVAIARAIVMKPRILLADEPTGNLDQASGHEVVDVLENLNREGITLLVVTHDMALGKRARRRIRMVDGRIEKDTGDSDAATGSTAL</sequence>
<comment type="caution">
    <text evidence="6">The sequence shown here is derived from an EMBL/GenBank/DDBJ whole genome shotgun (WGS) entry which is preliminary data.</text>
</comment>
<organism evidence="6 7">
    <name type="scientific">Porticoccus litoralis</name>
    <dbReference type="NCBI Taxonomy" id="434086"/>
    <lineage>
        <taxon>Bacteria</taxon>
        <taxon>Pseudomonadati</taxon>
        <taxon>Pseudomonadota</taxon>
        <taxon>Gammaproteobacteria</taxon>
        <taxon>Cellvibrionales</taxon>
        <taxon>Porticoccaceae</taxon>
        <taxon>Porticoccus</taxon>
    </lineage>
</organism>
<dbReference type="PROSITE" id="PS00211">
    <property type="entry name" value="ABC_TRANSPORTER_1"/>
    <property type="match status" value="1"/>
</dbReference>
<dbReference type="CDD" id="cd03255">
    <property type="entry name" value="ABC_MJ0796_LolCDE_FtsE"/>
    <property type="match status" value="1"/>
</dbReference>
<dbReference type="Gene3D" id="3.40.50.300">
    <property type="entry name" value="P-loop containing nucleotide triphosphate hydrolases"/>
    <property type="match status" value="1"/>
</dbReference>
<dbReference type="SUPFAM" id="SSF52540">
    <property type="entry name" value="P-loop containing nucleoside triphosphate hydrolases"/>
    <property type="match status" value="1"/>
</dbReference>
<dbReference type="RefSeq" id="WP_305169335.1">
    <property type="nucleotide sequence ID" value="NZ_JAUUUU010000001.1"/>
</dbReference>
<accession>A0AAW8B3W4</accession>
<dbReference type="InterPro" id="IPR017871">
    <property type="entry name" value="ABC_transporter-like_CS"/>
</dbReference>
<dbReference type="EMBL" id="JAUUUU010000001">
    <property type="protein sequence ID" value="MDP1519823.1"/>
    <property type="molecule type" value="Genomic_DNA"/>
</dbReference>
<keyword evidence="1" id="KW-0813">Transport</keyword>
<dbReference type="PROSITE" id="PS50893">
    <property type="entry name" value="ABC_TRANSPORTER_2"/>
    <property type="match status" value="1"/>
</dbReference>
<dbReference type="GO" id="GO:0016887">
    <property type="term" value="F:ATP hydrolysis activity"/>
    <property type="evidence" value="ECO:0007669"/>
    <property type="project" value="InterPro"/>
</dbReference>
<protein>
    <submittedName>
        <fullName evidence="6">ABC transporter ATP-binding protein</fullName>
    </submittedName>
</protein>
<proteinExistence type="inferred from homology"/>
<reference evidence="6" key="1">
    <citation type="journal article" date="2010" name="Int. J. Syst. Evol. Microbiol.">
        <title>Porticoccus litoralis gen. nov., sp. nov., a gammaproteobacterium isolated from the Yellow Sea.</title>
        <authorList>
            <person name="Oh H.M."/>
            <person name="Kim H."/>
            <person name="Kim K.M."/>
            <person name="Min G.S."/>
            <person name="Cho J.C."/>
        </authorList>
    </citation>
    <scope>NUCLEOTIDE SEQUENCE</scope>
    <source>
        <strain evidence="6">DSM 25064</strain>
    </source>
</reference>
<dbReference type="InterPro" id="IPR027417">
    <property type="entry name" value="P-loop_NTPase"/>
</dbReference>
<name>A0AAW8B3W4_9GAMM</name>
<dbReference type="InterPro" id="IPR003593">
    <property type="entry name" value="AAA+_ATPase"/>
</dbReference>
<evidence type="ECO:0000256" key="1">
    <source>
        <dbReference type="ARBA" id="ARBA00022448"/>
    </source>
</evidence>
<gene>
    <name evidence="6" type="ORF">Q8A57_02455</name>
</gene>
<dbReference type="InterPro" id="IPR017911">
    <property type="entry name" value="MacB-like_ATP-bd"/>
</dbReference>
<evidence type="ECO:0000256" key="3">
    <source>
        <dbReference type="ARBA" id="ARBA00022840"/>
    </source>
</evidence>
<dbReference type="AlphaFoldDB" id="A0AAW8B3W4"/>
<feature type="domain" description="ABC transporter" evidence="5">
    <location>
        <begin position="2"/>
        <end position="232"/>
    </location>
</feature>
<keyword evidence="2" id="KW-0547">Nucleotide-binding</keyword>
<evidence type="ECO:0000256" key="2">
    <source>
        <dbReference type="ARBA" id="ARBA00022741"/>
    </source>
</evidence>
<dbReference type="FunFam" id="3.40.50.300:FF:000032">
    <property type="entry name" value="Export ABC transporter ATP-binding protein"/>
    <property type="match status" value="1"/>
</dbReference>
<comment type="similarity">
    <text evidence="4">Belongs to the ABC transporter superfamily. Macrolide exporter (TC 3.A.1.122) family.</text>
</comment>
<keyword evidence="3 6" id="KW-0067">ATP-binding</keyword>
<dbReference type="PANTHER" id="PTHR24220:SF86">
    <property type="entry name" value="ABC TRANSPORTER ABCH.1"/>
    <property type="match status" value="1"/>
</dbReference>
<keyword evidence="7" id="KW-1185">Reference proteome</keyword>
<dbReference type="SMART" id="SM00382">
    <property type="entry name" value="AAA"/>
    <property type="match status" value="1"/>
</dbReference>
<dbReference type="PANTHER" id="PTHR24220">
    <property type="entry name" value="IMPORT ATP-BINDING PROTEIN"/>
    <property type="match status" value="1"/>
</dbReference>
<dbReference type="GO" id="GO:0022857">
    <property type="term" value="F:transmembrane transporter activity"/>
    <property type="evidence" value="ECO:0007669"/>
    <property type="project" value="TreeGrafter"/>
</dbReference>
<dbReference type="GO" id="GO:0005524">
    <property type="term" value="F:ATP binding"/>
    <property type="evidence" value="ECO:0007669"/>
    <property type="project" value="UniProtKB-KW"/>
</dbReference>
<evidence type="ECO:0000259" key="5">
    <source>
        <dbReference type="PROSITE" id="PS50893"/>
    </source>
</evidence>
<dbReference type="Pfam" id="PF00005">
    <property type="entry name" value="ABC_tran"/>
    <property type="match status" value="1"/>
</dbReference>
<evidence type="ECO:0000313" key="7">
    <source>
        <dbReference type="Proteomes" id="UP001178354"/>
    </source>
</evidence>
<reference evidence="6" key="2">
    <citation type="submission" date="2023-08" db="EMBL/GenBank/DDBJ databases">
        <authorList>
            <person name="Luo J."/>
        </authorList>
    </citation>
    <scope>NUCLEOTIDE SEQUENCE</scope>
    <source>
        <strain evidence="6">DSM 25064</strain>
    </source>
</reference>
<dbReference type="GO" id="GO:1902495">
    <property type="term" value="C:transmembrane transporter complex"/>
    <property type="evidence" value="ECO:0007669"/>
    <property type="project" value="UniProtKB-ARBA"/>
</dbReference>
<dbReference type="Proteomes" id="UP001178354">
    <property type="component" value="Unassembled WGS sequence"/>
</dbReference>
<evidence type="ECO:0000313" key="6">
    <source>
        <dbReference type="EMBL" id="MDP1519823.1"/>
    </source>
</evidence>
<evidence type="ECO:0000256" key="4">
    <source>
        <dbReference type="ARBA" id="ARBA00038388"/>
    </source>
</evidence>
<dbReference type="GO" id="GO:0005886">
    <property type="term" value="C:plasma membrane"/>
    <property type="evidence" value="ECO:0007669"/>
    <property type="project" value="TreeGrafter"/>
</dbReference>